<dbReference type="AlphaFoldDB" id="A0A2A8CYI8"/>
<dbReference type="Proteomes" id="UP000220102">
    <property type="component" value="Unassembled WGS sequence"/>
</dbReference>
<gene>
    <name evidence="3" type="ORF">CRI94_06855</name>
</gene>
<comment type="caution">
    <text evidence="3">The sequence shown here is derived from an EMBL/GenBank/DDBJ whole genome shotgun (WGS) entry which is preliminary data.</text>
</comment>
<accession>A0A2A8CYI8</accession>
<evidence type="ECO:0000313" key="4">
    <source>
        <dbReference type="Proteomes" id="UP000220102"/>
    </source>
</evidence>
<keyword evidence="2" id="KW-1133">Transmembrane helix</keyword>
<evidence type="ECO:0000256" key="2">
    <source>
        <dbReference type="SAM" id="Phobius"/>
    </source>
</evidence>
<feature type="compositionally biased region" description="Polar residues" evidence="1">
    <location>
        <begin position="123"/>
        <end position="138"/>
    </location>
</feature>
<keyword evidence="4" id="KW-1185">Reference proteome</keyword>
<reference evidence="3 4" key="1">
    <citation type="submission" date="2017-10" db="EMBL/GenBank/DDBJ databases">
        <title>Draft genome of Longibacter Salinarum.</title>
        <authorList>
            <person name="Goh K.M."/>
            <person name="Shamsir M.S."/>
            <person name="Lim S.W."/>
        </authorList>
    </citation>
    <scope>NUCLEOTIDE SEQUENCE [LARGE SCALE GENOMIC DNA]</scope>
    <source>
        <strain evidence="3 4">KCTC 52045</strain>
    </source>
</reference>
<protein>
    <submittedName>
        <fullName evidence="3">Uncharacterized protein</fullName>
    </submittedName>
</protein>
<proteinExistence type="predicted"/>
<evidence type="ECO:0000313" key="3">
    <source>
        <dbReference type="EMBL" id="PEN13782.1"/>
    </source>
</evidence>
<name>A0A2A8CYI8_9BACT</name>
<organism evidence="3 4">
    <name type="scientific">Longibacter salinarum</name>
    <dbReference type="NCBI Taxonomy" id="1850348"/>
    <lineage>
        <taxon>Bacteria</taxon>
        <taxon>Pseudomonadati</taxon>
        <taxon>Rhodothermota</taxon>
        <taxon>Rhodothermia</taxon>
        <taxon>Rhodothermales</taxon>
        <taxon>Salisaetaceae</taxon>
        <taxon>Longibacter</taxon>
    </lineage>
</organism>
<evidence type="ECO:0000256" key="1">
    <source>
        <dbReference type="SAM" id="MobiDB-lite"/>
    </source>
</evidence>
<keyword evidence="2" id="KW-0472">Membrane</keyword>
<keyword evidence="2" id="KW-0812">Transmembrane</keyword>
<feature type="region of interest" description="Disordered" evidence="1">
    <location>
        <begin position="119"/>
        <end position="138"/>
    </location>
</feature>
<dbReference type="EMBL" id="PDEQ01000003">
    <property type="protein sequence ID" value="PEN13782.1"/>
    <property type="molecule type" value="Genomic_DNA"/>
</dbReference>
<feature type="transmembrane region" description="Helical" evidence="2">
    <location>
        <begin position="6"/>
        <end position="32"/>
    </location>
</feature>
<sequence>MQRTGYVYRAVVTGLGGVGSFATSVVLALLVLSMIGAGCTSSDELTESQMQKLSPFLQQQINAEGQGSDRIWPVTVKTASVQDLRDANLPLATVTEGIVTARWTMKQIRDAAQISSVSAISSTENRPMSPSNSPDSSA</sequence>